<name>A0ABQ9N3A6_HEVBR</name>
<dbReference type="Proteomes" id="UP001174677">
    <property type="component" value="Chromosome 2"/>
</dbReference>
<evidence type="ECO:0000313" key="3">
    <source>
        <dbReference type="Proteomes" id="UP001174677"/>
    </source>
</evidence>
<sequence length="166" mass="18663">MHQLATHNKMLENQIAQQASSLSKAAGKLPSQPEMNPREHSEKKEKEAKKDQEEEARKTKKLPEPYQPPLPFPLRFQKMPSYAKFLKEILSKKKKLKDYGTVALTEECSAILQNKLPPKLKDPGSFSIPCLIGDKKIDKALLHVVPKKGGTTVIQNASNELIPTRV</sequence>
<protein>
    <submittedName>
        <fullName evidence="2">Uncharacterized protein</fullName>
    </submittedName>
</protein>
<gene>
    <name evidence="2" type="ORF">P3X46_002511</name>
</gene>
<accession>A0ABQ9N3A6</accession>
<organism evidence="2 3">
    <name type="scientific">Hevea brasiliensis</name>
    <name type="common">Para rubber tree</name>
    <name type="synonym">Siphonia brasiliensis</name>
    <dbReference type="NCBI Taxonomy" id="3981"/>
    <lineage>
        <taxon>Eukaryota</taxon>
        <taxon>Viridiplantae</taxon>
        <taxon>Streptophyta</taxon>
        <taxon>Embryophyta</taxon>
        <taxon>Tracheophyta</taxon>
        <taxon>Spermatophyta</taxon>
        <taxon>Magnoliopsida</taxon>
        <taxon>eudicotyledons</taxon>
        <taxon>Gunneridae</taxon>
        <taxon>Pentapetalae</taxon>
        <taxon>rosids</taxon>
        <taxon>fabids</taxon>
        <taxon>Malpighiales</taxon>
        <taxon>Euphorbiaceae</taxon>
        <taxon>Crotonoideae</taxon>
        <taxon>Micrandreae</taxon>
        <taxon>Hevea</taxon>
    </lineage>
</organism>
<evidence type="ECO:0000256" key="1">
    <source>
        <dbReference type="SAM" id="MobiDB-lite"/>
    </source>
</evidence>
<feature type="non-terminal residue" evidence="2">
    <location>
        <position position="166"/>
    </location>
</feature>
<evidence type="ECO:0000313" key="2">
    <source>
        <dbReference type="EMBL" id="KAJ9187012.1"/>
    </source>
</evidence>
<feature type="region of interest" description="Disordered" evidence="1">
    <location>
        <begin position="1"/>
        <end position="73"/>
    </location>
</feature>
<comment type="caution">
    <text evidence="2">The sequence shown here is derived from an EMBL/GenBank/DDBJ whole genome shotgun (WGS) entry which is preliminary data.</text>
</comment>
<feature type="compositionally biased region" description="Basic and acidic residues" evidence="1">
    <location>
        <begin position="36"/>
        <end position="63"/>
    </location>
</feature>
<proteinExistence type="predicted"/>
<feature type="compositionally biased region" description="Polar residues" evidence="1">
    <location>
        <begin position="14"/>
        <end position="23"/>
    </location>
</feature>
<dbReference type="PANTHER" id="PTHR33067:SF9">
    <property type="entry name" value="RNA-DIRECTED DNA POLYMERASE"/>
    <property type="match status" value="1"/>
</dbReference>
<dbReference type="PANTHER" id="PTHR33067">
    <property type="entry name" value="RNA-DIRECTED DNA POLYMERASE-RELATED"/>
    <property type="match status" value="1"/>
</dbReference>
<dbReference type="EMBL" id="JARPOI010000002">
    <property type="protein sequence ID" value="KAJ9187012.1"/>
    <property type="molecule type" value="Genomic_DNA"/>
</dbReference>
<reference evidence="2" key="1">
    <citation type="journal article" date="2023" name="Plant Biotechnol. J.">
        <title>Chromosome-level wild Hevea brasiliensis genome provides new tools for genomic-assisted breeding and valuable loci to elevate rubber yield.</title>
        <authorList>
            <person name="Cheng H."/>
            <person name="Song X."/>
            <person name="Hu Y."/>
            <person name="Wu T."/>
            <person name="Yang Q."/>
            <person name="An Z."/>
            <person name="Feng S."/>
            <person name="Deng Z."/>
            <person name="Wu W."/>
            <person name="Zeng X."/>
            <person name="Tu M."/>
            <person name="Wang X."/>
            <person name="Huang H."/>
        </authorList>
    </citation>
    <scope>NUCLEOTIDE SEQUENCE</scope>
    <source>
        <strain evidence="2">MT/VB/25A 57/8</strain>
    </source>
</reference>
<keyword evidence="3" id="KW-1185">Reference proteome</keyword>